<feature type="non-terminal residue" evidence="1">
    <location>
        <position position="272"/>
    </location>
</feature>
<reference evidence="1" key="2">
    <citation type="journal article" date="2021" name="PeerJ">
        <title>Extensive microbial diversity within the chicken gut microbiome revealed by metagenomics and culture.</title>
        <authorList>
            <person name="Gilroy R."/>
            <person name="Ravi A."/>
            <person name="Getino M."/>
            <person name="Pursley I."/>
            <person name="Horton D.L."/>
            <person name="Alikhan N.F."/>
            <person name="Baker D."/>
            <person name="Gharbi K."/>
            <person name="Hall N."/>
            <person name="Watson M."/>
            <person name="Adriaenssens E.M."/>
            <person name="Foster-Nyarko E."/>
            <person name="Jarju S."/>
            <person name="Secka A."/>
            <person name="Antonio M."/>
            <person name="Oren A."/>
            <person name="Chaudhuri R.R."/>
            <person name="La Ragione R."/>
            <person name="Hildebrand F."/>
            <person name="Pallen M.J."/>
        </authorList>
    </citation>
    <scope>NUCLEOTIDE SEQUENCE</scope>
    <source>
        <strain evidence="1">CHK197-8231</strain>
    </source>
</reference>
<sequence length="272" mass="31897">MGLQVMEKSFGIHPSDRSEPLQATISDHHGEKACELMYGTGENTQILTMGYVQFVKQFSEYIRMSQGSLYGLKNKKGFDLTNKYEAAYIFCDRENTDCNRIEIYLEGDSLNFYQAVETEFDRYFKKVRKESGQVKEYDFSNEYYGNLSAQQKERIRRAKYNVVSDLENENHKGLLRNARKTTAVQMGKEPSRQMLEPDEYYLFEIGTVTEEFPIEVRIRVHHNDPFARLLNLVYMQVNGKKPMTQGSRHTLEYMKKMYERAKALELMSLDHT</sequence>
<gene>
    <name evidence="1" type="ORF">IAD49_02450</name>
</gene>
<accession>A0A9D1HU50</accession>
<evidence type="ECO:0000313" key="2">
    <source>
        <dbReference type="Proteomes" id="UP000824087"/>
    </source>
</evidence>
<evidence type="ECO:0000313" key="1">
    <source>
        <dbReference type="EMBL" id="HIU22424.1"/>
    </source>
</evidence>
<name>A0A9D1HU50_9BACT</name>
<organism evidence="1 2">
    <name type="scientific">Candidatus Fimihabitans intestinipullorum</name>
    <dbReference type="NCBI Taxonomy" id="2840820"/>
    <lineage>
        <taxon>Bacteria</taxon>
        <taxon>Bacillati</taxon>
        <taxon>Mycoplasmatota</taxon>
        <taxon>Mycoplasmatota incertae sedis</taxon>
        <taxon>Candidatus Fimihabitans</taxon>
    </lineage>
</organism>
<comment type="caution">
    <text evidence="1">The sequence shown here is derived from an EMBL/GenBank/DDBJ whole genome shotgun (WGS) entry which is preliminary data.</text>
</comment>
<dbReference type="AlphaFoldDB" id="A0A9D1HU50"/>
<protein>
    <submittedName>
        <fullName evidence="1">Uncharacterized protein</fullName>
    </submittedName>
</protein>
<proteinExistence type="predicted"/>
<dbReference type="EMBL" id="DVML01000013">
    <property type="protein sequence ID" value="HIU22424.1"/>
    <property type="molecule type" value="Genomic_DNA"/>
</dbReference>
<reference evidence="1" key="1">
    <citation type="submission" date="2020-10" db="EMBL/GenBank/DDBJ databases">
        <authorList>
            <person name="Gilroy R."/>
        </authorList>
    </citation>
    <scope>NUCLEOTIDE SEQUENCE</scope>
    <source>
        <strain evidence="1">CHK197-8231</strain>
    </source>
</reference>
<dbReference type="Proteomes" id="UP000824087">
    <property type="component" value="Unassembled WGS sequence"/>
</dbReference>